<feature type="transmembrane region" description="Helical" evidence="9">
    <location>
        <begin position="141"/>
        <end position="161"/>
    </location>
</feature>
<proteinExistence type="predicted"/>
<dbReference type="SUPFAM" id="SSF52540">
    <property type="entry name" value="P-loop containing nucleoside triphosphate hydrolases"/>
    <property type="match status" value="1"/>
</dbReference>
<feature type="transmembrane region" description="Helical" evidence="9">
    <location>
        <begin position="167"/>
        <end position="185"/>
    </location>
</feature>
<dbReference type="PROSITE" id="PS50929">
    <property type="entry name" value="ABC_TM1F"/>
    <property type="match status" value="1"/>
</dbReference>
<dbReference type="Gene3D" id="3.40.50.300">
    <property type="entry name" value="P-loop containing nucleotide triphosphate hydrolases"/>
    <property type="match status" value="1"/>
</dbReference>
<dbReference type="Proteomes" id="UP000075420">
    <property type="component" value="Unassembled WGS sequence"/>
</dbReference>
<protein>
    <recommendedName>
        <fullName evidence="14">ABC transporter ATP-binding protein</fullName>
    </recommendedName>
</protein>
<dbReference type="SUPFAM" id="SSF90123">
    <property type="entry name" value="ABC transporter transmembrane region"/>
    <property type="match status" value="1"/>
</dbReference>
<dbReference type="SMART" id="SM00382">
    <property type="entry name" value="AAA"/>
    <property type="match status" value="1"/>
</dbReference>
<dbReference type="GO" id="GO:0016887">
    <property type="term" value="F:ATP hydrolysis activity"/>
    <property type="evidence" value="ECO:0007669"/>
    <property type="project" value="InterPro"/>
</dbReference>
<comment type="caution">
    <text evidence="12">The sequence shown here is derived from an EMBL/GenBank/DDBJ whole genome shotgun (WGS) entry which is preliminary data.</text>
</comment>
<dbReference type="InterPro" id="IPR027417">
    <property type="entry name" value="P-loop_NTPase"/>
</dbReference>
<dbReference type="Pfam" id="PF00664">
    <property type="entry name" value="ABC_membrane"/>
    <property type="match status" value="1"/>
</dbReference>
<dbReference type="InterPro" id="IPR003593">
    <property type="entry name" value="AAA+_ATPase"/>
</dbReference>
<dbReference type="GO" id="GO:0005886">
    <property type="term" value="C:plasma membrane"/>
    <property type="evidence" value="ECO:0007669"/>
    <property type="project" value="UniProtKB-SubCell"/>
</dbReference>
<dbReference type="InterPro" id="IPR017871">
    <property type="entry name" value="ABC_transporter-like_CS"/>
</dbReference>
<keyword evidence="6" id="KW-0067">ATP-binding</keyword>
<dbReference type="Pfam" id="PF00005">
    <property type="entry name" value="ABC_tran"/>
    <property type="match status" value="1"/>
</dbReference>
<keyword evidence="8 9" id="KW-0472">Membrane</keyword>
<evidence type="ECO:0000259" key="10">
    <source>
        <dbReference type="PROSITE" id="PS50893"/>
    </source>
</evidence>
<comment type="subcellular location">
    <subcellularLocation>
        <location evidence="1">Cell membrane</location>
        <topology evidence="1">Multi-pass membrane protein</topology>
    </subcellularLocation>
</comment>
<dbReference type="PANTHER" id="PTHR43394">
    <property type="entry name" value="ATP-DEPENDENT PERMEASE MDL1, MITOCHONDRIAL"/>
    <property type="match status" value="1"/>
</dbReference>
<evidence type="ECO:0000256" key="6">
    <source>
        <dbReference type="ARBA" id="ARBA00022840"/>
    </source>
</evidence>
<organism evidence="12 13">
    <name type="scientific">Sorangium cellulosum</name>
    <name type="common">Polyangium cellulosum</name>
    <dbReference type="NCBI Taxonomy" id="56"/>
    <lineage>
        <taxon>Bacteria</taxon>
        <taxon>Pseudomonadati</taxon>
        <taxon>Myxococcota</taxon>
        <taxon>Polyangia</taxon>
        <taxon>Polyangiales</taxon>
        <taxon>Polyangiaceae</taxon>
        <taxon>Sorangium</taxon>
    </lineage>
</organism>
<evidence type="ECO:0000256" key="5">
    <source>
        <dbReference type="ARBA" id="ARBA00022741"/>
    </source>
</evidence>
<dbReference type="PANTHER" id="PTHR43394:SF1">
    <property type="entry name" value="ATP-BINDING CASSETTE SUB-FAMILY B MEMBER 10, MITOCHONDRIAL"/>
    <property type="match status" value="1"/>
</dbReference>
<evidence type="ECO:0000313" key="13">
    <source>
        <dbReference type="Proteomes" id="UP000075420"/>
    </source>
</evidence>
<keyword evidence="3" id="KW-1003">Cell membrane</keyword>
<evidence type="ECO:0000313" key="12">
    <source>
        <dbReference type="EMBL" id="KYF58365.1"/>
    </source>
</evidence>
<keyword evidence="5" id="KW-0547">Nucleotide-binding</keyword>
<dbReference type="PROSITE" id="PS50893">
    <property type="entry name" value="ABC_TRANSPORTER_2"/>
    <property type="match status" value="1"/>
</dbReference>
<dbReference type="Gene3D" id="1.20.1560.10">
    <property type="entry name" value="ABC transporter type 1, transmembrane domain"/>
    <property type="match status" value="1"/>
</dbReference>
<gene>
    <name evidence="12" type="ORF">BE08_03250</name>
</gene>
<dbReference type="InterPro" id="IPR011527">
    <property type="entry name" value="ABC1_TM_dom"/>
</dbReference>
<dbReference type="GO" id="GO:0015421">
    <property type="term" value="F:ABC-type oligopeptide transporter activity"/>
    <property type="evidence" value="ECO:0007669"/>
    <property type="project" value="TreeGrafter"/>
</dbReference>
<evidence type="ECO:0000259" key="11">
    <source>
        <dbReference type="PROSITE" id="PS50929"/>
    </source>
</evidence>
<dbReference type="PROSITE" id="PS00211">
    <property type="entry name" value="ABC_TRANSPORTER_1"/>
    <property type="match status" value="1"/>
</dbReference>
<evidence type="ECO:0000256" key="2">
    <source>
        <dbReference type="ARBA" id="ARBA00022448"/>
    </source>
</evidence>
<keyword evidence="4 9" id="KW-0812">Transmembrane</keyword>
<evidence type="ECO:0000256" key="3">
    <source>
        <dbReference type="ARBA" id="ARBA00022475"/>
    </source>
</evidence>
<sequence length="590" mass="64882">MAGPQQATWREIAAFERGVMTHSRAHVMGWLVMLIAASIVTVAPPILVGRLVDEALPARELGLGVTLSAAIALAVLAREGAKAGALYFLEALTAEGMLQRRRAIFEAVQRKEIKALRTLGADDVYQRMTEGTTKILEAMQLFFGEFLFYLIASAVGLWVVARVDATILALMVAIYLPYILARKYLLFARMGHLFGIHIPRQAGIIQAVREALEGIRLVKTTDAAGVEVARLEERQGIYMTALRGHIRAMSVGVFLNQMMFLLPEGVVYLYVGKKVLDGTATIGQLLVVIGLFPQFRQLVWHLSRMSFHRQEHGQHIQRINEVLALPDEGYTTGRHDAPIRGELSFEHISFSYGPNAPILTDFSLTVRPGESIGVVGISGAGKSTLASLIVGLEVPDSGRICVDGVPIDEWDMAELRKQIAYISQDIYMVNGTIRQNLEYGLGETGVEELDEALRAADLESLVASLPEGLDTVIGERGLQLSGGQRQRLSIARAYLRRPRVLLFDETTASLDLESEARVQAAQARLQGDRTTLVIAHRLVTLQGMDRIVVLQDGRITEVGSHRELMQRGGHYASLYQEQWSPGELEASAAT</sequence>
<evidence type="ECO:0000256" key="1">
    <source>
        <dbReference type="ARBA" id="ARBA00004651"/>
    </source>
</evidence>
<evidence type="ECO:0000256" key="9">
    <source>
        <dbReference type="SAM" id="Phobius"/>
    </source>
</evidence>
<dbReference type="InterPro" id="IPR039421">
    <property type="entry name" value="Type_1_exporter"/>
</dbReference>
<feature type="domain" description="ABC transmembrane type-1" evidence="11">
    <location>
        <begin position="31"/>
        <end position="305"/>
    </location>
</feature>
<evidence type="ECO:0000256" key="4">
    <source>
        <dbReference type="ARBA" id="ARBA00022692"/>
    </source>
</evidence>
<accession>A0A150PRL3</accession>
<dbReference type="InterPro" id="IPR003439">
    <property type="entry name" value="ABC_transporter-like_ATP-bd"/>
</dbReference>
<evidence type="ECO:0008006" key="14">
    <source>
        <dbReference type="Google" id="ProtNLM"/>
    </source>
</evidence>
<reference evidence="12 13" key="1">
    <citation type="submission" date="2014-02" db="EMBL/GenBank/DDBJ databases">
        <title>The small core and large imbalanced accessory genome model reveals a collaborative survival strategy of Sorangium cellulosum strains in nature.</title>
        <authorList>
            <person name="Han K."/>
            <person name="Peng R."/>
            <person name="Blom J."/>
            <person name="Li Y.-Z."/>
        </authorList>
    </citation>
    <scope>NUCLEOTIDE SEQUENCE [LARGE SCALE GENOMIC DNA]</scope>
    <source>
        <strain evidence="12 13">So0157-25</strain>
    </source>
</reference>
<feature type="transmembrane region" description="Helical" evidence="9">
    <location>
        <begin position="27"/>
        <end position="49"/>
    </location>
</feature>
<evidence type="ECO:0000256" key="8">
    <source>
        <dbReference type="ARBA" id="ARBA00023136"/>
    </source>
</evidence>
<dbReference type="EMBL" id="JELY01000724">
    <property type="protein sequence ID" value="KYF58365.1"/>
    <property type="molecule type" value="Genomic_DNA"/>
</dbReference>
<dbReference type="AlphaFoldDB" id="A0A150PRL3"/>
<dbReference type="GO" id="GO:0005524">
    <property type="term" value="F:ATP binding"/>
    <property type="evidence" value="ECO:0007669"/>
    <property type="project" value="UniProtKB-KW"/>
</dbReference>
<dbReference type="InterPro" id="IPR036640">
    <property type="entry name" value="ABC1_TM_sf"/>
</dbReference>
<keyword evidence="7 9" id="KW-1133">Transmembrane helix</keyword>
<feature type="domain" description="ABC transporter" evidence="10">
    <location>
        <begin position="343"/>
        <end position="577"/>
    </location>
</feature>
<dbReference type="FunFam" id="3.40.50.300:FF:000221">
    <property type="entry name" value="Multidrug ABC transporter ATP-binding protein"/>
    <property type="match status" value="1"/>
</dbReference>
<evidence type="ECO:0000256" key="7">
    <source>
        <dbReference type="ARBA" id="ARBA00022989"/>
    </source>
</evidence>
<keyword evidence="2" id="KW-0813">Transport</keyword>
<name>A0A150PRL3_SORCE</name>